<reference evidence="1" key="1">
    <citation type="submission" date="2023-11" db="EMBL/GenBank/DDBJ databases">
        <authorList>
            <person name="De Vega J J."/>
            <person name="De Vega J J."/>
        </authorList>
    </citation>
    <scope>NUCLEOTIDE SEQUENCE</scope>
</reference>
<evidence type="ECO:0000313" key="2">
    <source>
        <dbReference type="EMBL" id="CAK5273936.1"/>
    </source>
</evidence>
<evidence type="ECO:0000313" key="3">
    <source>
        <dbReference type="Proteomes" id="UP001295794"/>
    </source>
</evidence>
<evidence type="ECO:0000313" key="1">
    <source>
        <dbReference type="EMBL" id="CAK5267401.1"/>
    </source>
</evidence>
<name>A0AAD2JXH9_9AGAR</name>
<feature type="non-terminal residue" evidence="1">
    <location>
        <position position="94"/>
    </location>
</feature>
<organism evidence="1 3">
    <name type="scientific">Mycena citricolor</name>
    <dbReference type="NCBI Taxonomy" id="2018698"/>
    <lineage>
        <taxon>Eukaryota</taxon>
        <taxon>Fungi</taxon>
        <taxon>Dikarya</taxon>
        <taxon>Basidiomycota</taxon>
        <taxon>Agaricomycotina</taxon>
        <taxon>Agaricomycetes</taxon>
        <taxon>Agaricomycetidae</taxon>
        <taxon>Agaricales</taxon>
        <taxon>Marasmiineae</taxon>
        <taxon>Mycenaceae</taxon>
        <taxon>Mycena</taxon>
    </lineage>
</organism>
<dbReference type="AlphaFoldDB" id="A0AAD2JXH9"/>
<dbReference type="Proteomes" id="UP001295794">
    <property type="component" value="Unassembled WGS sequence"/>
</dbReference>
<dbReference type="EMBL" id="CAVNYO010000122">
    <property type="protein sequence ID" value="CAK5267401.1"/>
    <property type="molecule type" value="Genomic_DNA"/>
</dbReference>
<comment type="caution">
    <text evidence="1">The sequence shown here is derived from an EMBL/GenBank/DDBJ whole genome shotgun (WGS) entry which is preliminary data.</text>
</comment>
<sequence>MKRSSSECWINLVIWTQKFFAPATISWPVGRRKTGHLKSGCRFSPITKHSIVTIATGEWRSSITRPKTTLACGSNATTQPPFWIASPLCAVKVC</sequence>
<gene>
    <name evidence="2" type="ORF">MYCIT1_LOCUS20773</name>
    <name evidence="1" type="ORF">MYCIT1_LOCUS9872</name>
</gene>
<proteinExistence type="predicted"/>
<accession>A0AAD2JXH9</accession>
<dbReference type="EMBL" id="CAVNYO010000399">
    <property type="protein sequence ID" value="CAK5273936.1"/>
    <property type="molecule type" value="Genomic_DNA"/>
</dbReference>
<protein>
    <submittedName>
        <fullName evidence="1">Uncharacterized protein</fullName>
    </submittedName>
</protein>
<keyword evidence="3" id="KW-1185">Reference proteome</keyword>